<dbReference type="AlphaFoldDB" id="A0AB34PWT1"/>
<reference evidence="1 2" key="1">
    <citation type="submission" date="2013-12" db="EMBL/GenBank/DDBJ databases">
        <title>The Genome Sequence of Candida albicans P78048.</title>
        <authorList>
            <consortium name="The Broad Institute Genome Sequencing Platform"/>
            <consortium name="The Broad Institute Genome Sequencing Center for Infectious Disease"/>
            <person name="Cuomo C."/>
            <person name="Bennett R."/>
            <person name="Hirakawa M."/>
            <person name="Noverr M."/>
            <person name="Mitchell A."/>
            <person name="Young S.K."/>
            <person name="Zeng Q."/>
            <person name="Gargeya S."/>
            <person name="Fitzgerald M."/>
            <person name="Abouelleil A."/>
            <person name="Alvarado L."/>
            <person name="Berlin A.M."/>
            <person name="Chapman S.B."/>
            <person name="Dewar J."/>
            <person name="Goldberg J."/>
            <person name="Griggs A."/>
            <person name="Gujja S."/>
            <person name="Hansen M."/>
            <person name="Howarth C."/>
            <person name="Imamovic A."/>
            <person name="Larimer J."/>
            <person name="McCowan C."/>
            <person name="Murphy C."/>
            <person name="Pearson M."/>
            <person name="Priest M."/>
            <person name="Roberts A."/>
            <person name="Saif S."/>
            <person name="Shea T."/>
            <person name="Sykes S."/>
            <person name="Wortman J."/>
            <person name="Nusbaum C."/>
            <person name="Birren B."/>
        </authorList>
    </citation>
    <scope>NUCLEOTIDE SEQUENCE [LARGE SCALE GENOMIC DNA]</scope>
    <source>
        <strain evidence="1 2">P78048</strain>
    </source>
</reference>
<evidence type="ECO:0000313" key="1">
    <source>
        <dbReference type="EMBL" id="KGR13972.1"/>
    </source>
</evidence>
<protein>
    <submittedName>
        <fullName evidence="1">Uncharacterized protein</fullName>
    </submittedName>
</protein>
<evidence type="ECO:0000313" key="2">
    <source>
        <dbReference type="Proteomes" id="UP000030161"/>
    </source>
</evidence>
<dbReference type="EMBL" id="AJIX01000013">
    <property type="protein sequence ID" value="KGR13972.1"/>
    <property type="molecule type" value="Genomic_DNA"/>
</dbReference>
<gene>
    <name evidence="1" type="ORF">MG3_02406</name>
</gene>
<organism evidence="1 2">
    <name type="scientific">Candida albicans P78048</name>
    <dbReference type="NCBI Taxonomy" id="1094989"/>
    <lineage>
        <taxon>Eukaryota</taxon>
        <taxon>Fungi</taxon>
        <taxon>Dikarya</taxon>
        <taxon>Ascomycota</taxon>
        <taxon>Saccharomycotina</taxon>
        <taxon>Pichiomycetes</taxon>
        <taxon>Debaryomycetaceae</taxon>
        <taxon>Candida/Lodderomyces clade</taxon>
        <taxon>Candida</taxon>
    </lineage>
</organism>
<name>A0AB34PWT1_CANAX</name>
<sequence>MCMCSVYVLTVVVEVGLGNFSPILEKKKKRKHNPPEILLHIPKIFLACVVDLSQSTSWSCRRRKRFRYRSQKNGFKSNKWYIIYHRIVPPYKSLYNIDLSIMIMITL</sequence>
<comment type="caution">
    <text evidence="1">The sequence shown here is derived from an EMBL/GenBank/DDBJ whole genome shotgun (WGS) entry which is preliminary data.</text>
</comment>
<proteinExistence type="predicted"/>
<dbReference type="Proteomes" id="UP000030161">
    <property type="component" value="Unassembled WGS sequence"/>
</dbReference>
<accession>A0AB34PWT1</accession>